<evidence type="ECO:0000313" key="3">
    <source>
        <dbReference type="Proteomes" id="UP001380822"/>
    </source>
</evidence>
<organism evidence="2 3">
    <name type="scientific">Pannonibacter anstelovis</name>
    <dbReference type="NCBI Taxonomy" id="3121537"/>
    <lineage>
        <taxon>Bacteria</taxon>
        <taxon>Pseudomonadati</taxon>
        <taxon>Pseudomonadota</taxon>
        <taxon>Alphaproteobacteria</taxon>
        <taxon>Hyphomicrobiales</taxon>
        <taxon>Stappiaceae</taxon>
        <taxon>Pannonibacter</taxon>
    </lineage>
</organism>
<keyword evidence="3" id="KW-1185">Reference proteome</keyword>
<proteinExistence type="predicted"/>
<dbReference type="Proteomes" id="UP001380822">
    <property type="component" value="Unassembled WGS sequence"/>
</dbReference>
<comment type="caution">
    <text evidence="2">The sequence shown here is derived from an EMBL/GenBank/DDBJ whole genome shotgun (WGS) entry which is preliminary data.</text>
</comment>
<feature type="compositionally biased region" description="Polar residues" evidence="1">
    <location>
        <begin position="30"/>
        <end position="43"/>
    </location>
</feature>
<feature type="compositionally biased region" description="Basic and acidic residues" evidence="1">
    <location>
        <begin position="70"/>
        <end position="87"/>
    </location>
</feature>
<dbReference type="RefSeq" id="WP_334252743.1">
    <property type="nucleotide sequence ID" value="NZ_JBAKBE010000013.1"/>
</dbReference>
<gene>
    <name evidence="2" type="ORF">V6L76_18675</name>
</gene>
<reference evidence="2 3" key="1">
    <citation type="submission" date="2024-02" db="EMBL/GenBank/DDBJ databases">
        <title>A new putative Pannonibacter species isolated from two cases of bloodstream infections in paediatric patients.</title>
        <authorList>
            <person name="Castellana S."/>
            <person name="De Laurentiis V."/>
            <person name="Grassi M."/>
            <person name="De Leonardis F."/>
            <person name="Mosca A."/>
            <person name="De Carlo C."/>
            <person name="Sparapano E."/>
            <person name="Ronga L."/>
            <person name="Santacroce L."/>
            <person name="Chironna M."/>
            <person name="De Robertis A."/>
            <person name="Bianco A."/>
            <person name="Del Sambro L."/>
            <person name="Capozzi L."/>
            <person name="Parisi A."/>
        </authorList>
    </citation>
    <scope>NUCLEOTIDE SEQUENCE [LARGE SCALE GENOMIC DNA]</scope>
    <source>
        <strain evidence="2 3">Pt2</strain>
    </source>
</reference>
<sequence>MQIHQRIGLVTTALLLAAILLPHGPGGEAQAQTSALRRSSDNGTAAAPSMRGQAGRMLLDKSQQQQTQGLDRRQQIEAEQRRERAKELAQPCTQPGCPTNPEYRDVYGKPKAK</sequence>
<evidence type="ECO:0000313" key="2">
    <source>
        <dbReference type="EMBL" id="MEH0098295.1"/>
    </source>
</evidence>
<accession>A0ABU7ZU30</accession>
<evidence type="ECO:0000256" key="1">
    <source>
        <dbReference type="SAM" id="MobiDB-lite"/>
    </source>
</evidence>
<dbReference type="EMBL" id="JBAKBE010000013">
    <property type="protein sequence ID" value="MEH0098295.1"/>
    <property type="molecule type" value="Genomic_DNA"/>
</dbReference>
<name>A0ABU7ZU30_9HYPH</name>
<protein>
    <submittedName>
        <fullName evidence="2">Uncharacterized protein</fullName>
    </submittedName>
</protein>
<feature type="compositionally biased region" description="Basic and acidic residues" evidence="1">
    <location>
        <begin position="102"/>
        <end position="113"/>
    </location>
</feature>
<feature type="region of interest" description="Disordered" evidence="1">
    <location>
        <begin position="24"/>
        <end position="113"/>
    </location>
</feature>